<gene>
    <name evidence="2" type="ORF">SBP02_18775</name>
</gene>
<keyword evidence="1" id="KW-0472">Membrane</keyword>
<dbReference type="Proteomes" id="UP001305928">
    <property type="component" value="Chromosome"/>
</dbReference>
<sequence>MNQVTAGLWLIGRLLYRALMLWLWLLLLFYLGFKLAERGQAIDALPAQLEVEGVVLIGGESGIREGCGVAVLRLSSAMRVRLQREGLAALQEARQARGYPERDYYHYQAWQTTPAKGAAEGLSPIMLGLQCADADDELTARISRASQEAGGYYSQKDEGALLLLPREGLVVFGYFG</sequence>
<evidence type="ECO:0000313" key="3">
    <source>
        <dbReference type="Proteomes" id="UP001305928"/>
    </source>
</evidence>
<name>A0ABZ0PV48_9PSED</name>
<organism evidence="2 3">
    <name type="scientific">Pseudomonas benzenivorans</name>
    <dbReference type="NCBI Taxonomy" id="556533"/>
    <lineage>
        <taxon>Bacteria</taxon>
        <taxon>Pseudomonadati</taxon>
        <taxon>Pseudomonadota</taxon>
        <taxon>Gammaproteobacteria</taxon>
        <taxon>Pseudomonadales</taxon>
        <taxon>Pseudomonadaceae</taxon>
        <taxon>Pseudomonas</taxon>
    </lineage>
</organism>
<keyword evidence="1" id="KW-0812">Transmembrane</keyword>
<proteinExistence type="predicted"/>
<accession>A0ABZ0PV48</accession>
<keyword evidence="3" id="KW-1185">Reference proteome</keyword>
<feature type="transmembrane region" description="Helical" evidence="1">
    <location>
        <begin position="14"/>
        <end position="33"/>
    </location>
</feature>
<reference evidence="2 3" key="1">
    <citation type="submission" date="2023-11" db="EMBL/GenBank/DDBJ databases">
        <title>Complete genome of Pseudomonas benzenivorans BA3361.</title>
        <authorList>
            <person name="Shin S.Y."/>
            <person name="Song J."/>
            <person name="Kang H."/>
        </authorList>
    </citation>
    <scope>NUCLEOTIDE SEQUENCE [LARGE SCALE GENOMIC DNA]</scope>
    <source>
        <strain evidence="2 3">HNIBRBA3361</strain>
    </source>
</reference>
<protein>
    <submittedName>
        <fullName evidence="2">Uncharacterized protein</fullName>
    </submittedName>
</protein>
<keyword evidence="1" id="KW-1133">Transmembrane helix</keyword>
<dbReference type="RefSeq" id="WP_318643914.1">
    <property type="nucleotide sequence ID" value="NZ_CP137892.1"/>
</dbReference>
<evidence type="ECO:0000256" key="1">
    <source>
        <dbReference type="SAM" id="Phobius"/>
    </source>
</evidence>
<evidence type="ECO:0000313" key="2">
    <source>
        <dbReference type="EMBL" id="WPC04776.1"/>
    </source>
</evidence>
<dbReference type="EMBL" id="CP137892">
    <property type="protein sequence ID" value="WPC04776.1"/>
    <property type="molecule type" value="Genomic_DNA"/>
</dbReference>